<dbReference type="EMBL" id="LNYL01000022">
    <property type="protein sequence ID" value="KTD29665.1"/>
    <property type="molecule type" value="Genomic_DNA"/>
</dbReference>
<dbReference type="Proteomes" id="UP000054908">
    <property type="component" value="Unassembled WGS sequence"/>
</dbReference>
<dbReference type="OrthoDB" id="8832761at2"/>
<protein>
    <submittedName>
        <fullName evidence="1">Uncharacterized protein</fullName>
    </submittedName>
</protein>
<organism evidence="1 2">
    <name type="scientific">Legionella maceachernii</name>
    <dbReference type="NCBI Taxonomy" id="466"/>
    <lineage>
        <taxon>Bacteria</taxon>
        <taxon>Pseudomonadati</taxon>
        <taxon>Pseudomonadota</taxon>
        <taxon>Gammaproteobacteria</taxon>
        <taxon>Legionellales</taxon>
        <taxon>Legionellaceae</taxon>
        <taxon>Legionella</taxon>
    </lineage>
</organism>
<proteinExistence type="predicted"/>
<dbReference type="STRING" id="466.Lmac_0840"/>
<keyword evidence="2" id="KW-1185">Reference proteome</keyword>
<comment type="caution">
    <text evidence="1">The sequence shown here is derived from an EMBL/GenBank/DDBJ whole genome shotgun (WGS) entry which is preliminary data.</text>
</comment>
<evidence type="ECO:0000313" key="2">
    <source>
        <dbReference type="Proteomes" id="UP000054908"/>
    </source>
</evidence>
<name>A0A0W0WBC8_9GAMM</name>
<accession>A0A0W0WBC8</accession>
<reference evidence="1 2" key="1">
    <citation type="submission" date="2015-11" db="EMBL/GenBank/DDBJ databases">
        <title>Genomic analysis of 38 Legionella species identifies large and diverse effector repertoires.</title>
        <authorList>
            <person name="Burstein D."/>
            <person name="Amaro F."/>
            <person name="Zusman T."/>
            <person name="Lifshitz Z."/>
            <person name="Cohen O."/>
            <person name="Gilbert J.A."/>
            <person name="Pupko T."/>
            <person name="Shuman H.A."/>
            <person name="Segal G."/>
        </authorList>
    </citation>
    <scope>NUCLEOTIDE SEQUENCE [LARGE SCALE GENOMIC DNA]</scope>
    <source>
        <strain evidence="1 2">PX-1-G2-E2</strain>
    </source>
</reference>
<sequence>MALVPDQKFSTFQDGGDVQVGDTIVGLRLGINTKFNYTGELPPGYVVAIDQGGTGATTAAGARDNLGLGTMAVQNSNAVVITGGTAALDSGQVAAAPVNPTDLVNKQYVDAIETGVQSVVGTVNQIDVDSTDPENPVLSLSATLNLPGTFTVQSTVVIDSIINDNTMATASATNLATALSIKTYVDSLDSGNVKSVNGVANRITSTGGQNPVIDIASTYVGQSSIITLGTITTGIWQATLIGILFGGTGVNAVTTVPTATAFAGWDASANMSANSFLSGTQLITNSGGTTTLTVSSPQQFIFSGTNFQNVTMPAVGTLVNGQSYRLINDSTNALFVSSSGANSIVTMQPFTQVVLTYNGVAGTTAASWDLQYTSNTIGVQSITGTVNQVIASSPTGNIILSLPQDIATTSNPTFNNLKLTGGIITDTNGNTVWKMNATPSAINYLQTVNSATGTAVQLSAAGSDPNIQITVLPKGDGAFVVGSTANVNQQIFYSGAAYQHQTIFSYPSSAATRAVAWQDAGGTVAYLSDIAANGTVNPGTINQLAYYSATGNAVSGLPLNPNSVLVSDGASFPSLSTTLPNGLAMGTPASITLTNGTGLVPSTGVAATGTPSSSTYLRGDNTWAAAPTTSLGITSFQNITASQTMTANSGYNNVASTTVALALPATSAVGDMLLIMNNTLFPFTVTQGSGQLIRIGANATTTGASGFLGVNDANTALWLICTTANTTWIATSAVGNWTTN</sequence>
<dbReference type="AlphaFoldDB" id="A0A0W0WBC8"/>
<dbReference type="PATRIC" id="fig|466.6.peg.897"/>
<evidence type="ECO:0000313" key="1">
    <source>
        <dbReference type="EMBL" id="KTD29665.1"/>
    </source>
</evidence>
<gene>
    <name evidence="1" type="ORF">Lmac_0840</name>
</gene>
<dbReference type="RefSeq" id="WP_058451651.1">
    <property type="nucleotide sequence ID" value="NZ_FUXJ01000015.1"/>
</dbReference>